<evidence type="ECO:0000313" key="9">
    <source>
        <dbReference type="Proteomes" id="UP001162802"/>
    </source>
</evidence>
<feature type="domain" description="Peptidase M20 dimerisation" evidence="7">
    <location>
        <begin position="220"/>
        <end position="364"/>
    </location>
</feature>
<comment type="similarity">
    <text evidence="1">Belongs to the peptidase M20A family.</text>
</comment>
<dbReference type="InterPro" id="IPR047177">
    <property type="entry name" value="Pept_M20A"/>
</dbReference>
<dbReference type="Gene3D" id="3.30.70.360">
    <property type="match status" value="1"/>
</dbReference>
<proteinExistence type="inferred from homology"/>
<keyword evidence="6" id="KW-0732">Signal</keyword>
<dbReference type="SUPFAM" id="SSF53187">
    <property type="entry name" value="Zn-dependent exopeptidases"/>
    <property type="match status" value="1"/>
</dbReference>
<dbReference type="Gene3D" id="3.40.630.10">
    <property type="entry name" value="Zn peptidases"/>
    <property type="match status" value="1"/>
</dbReference>
<dbReference type="SUPFAM" id="SSF55031">
    <property type="entry name" value="Bacterial exopeptidase dimerisation domain"/>
    <property type="match status" value="1"/>
</dbReference>
<evidence type="ECO:0000256" key="1">
    <source>
        <dbReference type="ARBA" id="ARBA00006247"/>
    </source>
</evidence>
<name>A0ABT0AI16_9SPHN</name>
<dbReference type="PANTHER" id="PTHR45962:SF1">
    <property type="entry name" value="N-FATTY-ACYL-AMINO ACID SYNTHASE_HYDROLASE PM20D1"/>
    <property type="match status" value="1"/>
</dbReference>
<keyword evidence="4" id="KW-0378">Hydrolase</keyword>
<evidence type="ECO:0000256" key="5">
    <source>
        <dbReference type="ARBA" id="ARBA00022833"/>
    </source>
</evidence>
<sequence length="469" mass="49598">MRLNTLAFCTAMGSVLALATPPAMAQAPETPAGREALSVLQEAVAIPTVQGRGQVPVLAAKLKARLLDAGFAEDEVTFVPQGETGYLLARYPGRDRKAPVTAIIAHMDVVEAKPEDWERDPFTPVIEDGYLFGRGSLDNKAGLSIVTATMMKLRREGWVPAHDIVLGFSGDEETQMATTAAMATAIVHEAGKVDLVLNADSGHGSLDETGQPFVYEVQAGEKTYADYKLTLTDPGGHSSRPGATNAIAAMSAAMEKIWAYKFPVTVSPLTRAYFEGSVDAAPADVAPAMRALIADPTDAKAAATLSARPEYIGLIRTTCVPTMIEGGHAPNALPQSVSANVNCRIFPGTSRASVQETLAQVIADPEIAIAFQDNGTLESIESPLRADVMQAVEVAVHERAPGLSIVPGMSAGATDSMHFRSKGIPAFGVGAVFMKPTDAFAHGLNERLPLATLDPAVKQWETLLRTLLK</sequence>
<gene>
    <name evidence="8" type="ORF">MTR65_19365</name>
</gene>
<dbReference type="InterPro" id="IPR036264">
    <property type="entry name" value="Bact_exopeptidase_dim_dom"/>
</dbReference>
<keyword evidence="3" id="KW-0479">Metal-binding</keyword>
<protein>
    <submittedName>
        <fullName evidence="8">M20/M25/M40 family metallo-hydrolase</fullName>
    </submittedName>
</protein>
<evidence type="ECO:0000256" key="4">
    <source>
        <dbReference type="ARBA" id="ARBA00022801"/>
    </source>
</evidence>
<evidence type="ECO:0000256" key="2">
    <source>
        <dbReference type="ARBA" id="ARBA00022670"/>
    </source>
</evidence>
<dbReference type="Pfam" id="PF07687">
    <property type="entry name" value="M20_dimer"/>
    <property type="match status" value="1"/>
</dbReference>
<dbReference type="Pfam" id="PF01546">
    <property type="entry name" value="Peptidase_M20"/>
    <property type="match status" value="1"/>
</dbReference>
<feature type="signal peptide" evidence="6">
    <location>
        <begin position="1"/>
        <end position="25"/>
    </location>
</feature>
<dbReference type="InterPro" id="IPR002933">
    <property type="entry name" value="Peptidase_M20"/>
</dbReference>
<keyword evidence="2" id="KW-0645">Protease</keyword>
<accession>A0ABT0AI16</accession>
<organism evidence="8 9">
    <name type="scientific">Novosphingobium mangrovi</name>
    <name type="common">ex Hu et al. 2023</name>
    <dbReference type="NCBI Taxonomy" id="2930094"/>
    <lineage>
        <taxon>Bacteria</taxon>
        <taxon>Pseudomonadati</taxon>
        <taxon>Pseudomonadota</taxon>
        <taxon>Alphaproteobacteria</taxon>
        <taxon>Sphingomonadales</taxon>
        <taxon>Sphingomonadaceae</taxon>
        <taxon>Novosphingobium</taxon>
    </lineage>
</organism>
<evidence type="ECO:0000313" key="8">
    <source>
        <dbReference type="EMBL" id="MCJ1962849.1"/>
    </source>
</evidence>
<dbReference type="EMBL" id="JALHAT010000066">
    <property type="protein sequence ID" value="MCJ1962849.1"/>
    <property type="molecule type" value="Genomic_DNA"/>
</dbReference>
<feature type="chain" id="PRO_5045130328" evidence="6">
    <location>
        <begin position="26"/>
        <end position="469"/>
    </location>
</feature>
<evidence type="ECO:0000259" key="7">
    <source>
        <dbReference type="Pfam" id="PF07687"/>
    </source>
</evidence>
<dbReference type="InterPro" id="IPR011650">
    <property type="entry name" value="Peptidase_M20_dimer"/>
</dbReference>
<keyword evidence="9" id="KW-1185">Reference proteome</keyword>
<dbReference type="NCBIfam" id="NF006596">
    <property type="entry name" value="PRK09133.1"/>
    <property type="match status" value="1"/>
</dbReference>
<dbReference type="RefSeq" id="WP_243803084.1">
    <property type="nucleotide sequence ID" value="NZ_JALHAT010000066.1"/>
</dbReference>
<keyword evidence="5" id="KW-0862">Zinc</keyword>
<reference evidence="8" key="1">
    <citation type="submission" date="2022-03" db="EMBL/GenBank/DDBJ databases">
        <title>Identification of a novel bacterium isolated from mangrove sediments.</title>
        <authorList>
            <person name="Pan X."/>
        </authorList>
    </citation>
    <scope>NUCLEOTIDE SEQUENCE</scope>
    <source>
        <strain evidence="8">B2637</strain>
    </source>
</reference>
<dbReference type="PANTHER" id="PTHR45962">
    <property type="entry name" value="N-FATTY-ACYL-AMINO ACID SYNTHASE/HYDROLASE PM20D1"/>
    <property type="match status" value="1"/>
</dbReference>
<dbReference type="Gene3D" id="1.10.150.900">
    <property type="match status" value="1"/>
</dbReference>
<comment type="caution">
    <text evidence="8">The sequence shown here is derived from an EMBL/GenBank/DDBJ whole genome shotgun (WGS) entry which is preliminary data.</text>
</comment>
<evidence type="ECO:0000256" key="3">
    <source>
        <dbReference type="ARBA" id="ARBA00022723"/>
    </source>
</evidence>
<evidence type="ECO:0000256" key="6">
    <source>
        <dbReference type="SAM" id="SignalP"/>
    </source>
</evidence>
<dbReference type="Proteomes" id="UP001162802">
    <property type="component" value="Unassembled WGS sequence"/>
</dbReference>